<dbReference type="Gene3D" id="3.40.50.720">
    <property type="entry name" value="NAD(P)-binding Rossmann-like Domain"/>
    <property type="match status" value="1"/>
</dbReference>
<organism evidence="5 6">
    <name type="scientific">Sporolactobacillus shoreae</name>
    <dbReference type="NCBI Taxonomy" id="1465501"/>
    <lineage>
        <taxon>Bacteria</taxon>
        <taxon>Bacillati</taxon>
        <taxon>Bacillota</taxon>
        <taxon>Bacilli</taxon>
        <taxon>Bacillales</taxon>
        <taxon>Sporolactobacillaceae</taxon>
        <taxon>Sporolactobacillus</taxon>
    </lineage>
</organism>
<sequence>MKELNWAIIGPGTIASEFAAAVHESGGKIYAVGSRNLERAQVFADEHHIEKAYGNYDEMLKDSKIDIVYLSTPHSNHYEYLLKCLENGKHVLCEKAITVSSEQLDPVIRLAKEKNLIVAEAMTIYHMPLYQKLKEVVNAGKIGKLKMVQVSFGSLKPYDVKSRFFNKDLAGGALLDIGTYALSFARFFLSSQPDEILTTVKTFETGVDESSGIILKNTDDQMAVVTLTMRAKLPKRGIVTGDKAYITVDNFPRADKATLTYPDGRTETIEAGDTAKAMAYEFEDMNAAVLGDRREETLHLTSDVVKIMTHVRKQWGIRYPFE</sequence>
<evidence type="ECO:0000313" key="6">
    <source>
        <dbReference type="Proteomes" id="UP000298347"/>
    </source>
</evidence>
<dbReference type="OrthoDB" id="9815825at2"/>
<dbReference type="EMBL" id="SRJD01000006">
    <property type="protein sequence ID" value="TGA98729.1"/>
    <property type="molecule type" value="Genomic_DNA"/>
</dbReference>
<evidence type="ECO:0000256" key="1">
    <source>
        <dbReference type="ARBA" id="ARBA00010928"/>
    </source>
</evidence>
<reference evidence="5 6" key="1">
    <citation type="journal article" date="2015" name="Int. J. Syst. Evol. Microbiol.">
        <title>Sporolactobacillus shoreae sp. nov. and Sporolactobacillus spathodeae sp. nov., two spore-forming lactic acid bacteria isolated from tree barks in Thailand.</title>
        <authorList>
            <person name="Thamacharoensuk T."/>
            <person name="Kitahara M."/>
            <person name="Ohkuma M."/>
            <person name="Thongchul N."/>
            <person name="Tanasupawat S."/>
        </authorList>
    </citation>
    <scope>NUCLEOTIDE SEQUENCE [LARGE SCALE GENOMIC DNA]</scope>
    <source>
        <strain evidence="5 6">BK92</strain>
    </source>
</reference>
<evidence type="ECO:0000313" key="5">
    <source>
        <dbReference type="EMBL" id="TGA98729.1"/>
    </source>
</evidence>
<dbReference type="AlphaFoldDB" id="A0A4Z0GNS5"/>
<dbReference type="SUPFAM" id="SSF51735">
    <property type="entry name" value="NAD(P)-binding Rossmann-fold domains"/>
    <property type="match status" value="1"/>
</dbReference>
<feature type="domain" description="GFO/IDH/MocA-like oxidoreductase" evidence="4">
    <location>
        <begin position="130"/>
        <end position="246"/>
    </location>
</feature>
<proteinExistence type="inferred from homology"/>
<gene>
    <name evidence="5" type="ORF">E4665_07705</name>
</gene>
<accession>A0A4Z0GNS5</accession>
<dbReference type="Pfam" id="PF22725">
    <property type="entry name" value="GFO_IDH_MocA_C3"/>
    <property type="match status" value="1"/>
</dbReference>
<feature type="domain" description="Gfo/Idh/MocA-like oxidoreductase N-terminal" evidence="3">
    <location>
        <begin position="4"/>
        <end position="119"/>
    </location>
</feature>
<dbReference type="SUPFAM" id="SSF55347">
    <property type="entry name" value="Glyceraldehyde-3-phosphate dehydrogenase-like, C-terminal domain"/>
    <property type="match status" value="1"/>
</dbReference>
<dbReference type="InterPro" id="IPR036291">
    <property type="entry name" value="NAD(P)-bd_dom_sf"/>
</dbReference>
<name>A0A4Z0GNS5_9BACL</name>
<dbReference type="PANTHER" id="PTHR22604:SF105">
    <property type="entry name" value="TRANS-1,2-DIHYDROBENZENE-1,2-DIOL DEHYDROGENASE"/>
    <property type="match status" value="1"/>
</dbReference>
<evidence type="ECO:0000259" key="4">
    <source>
        <dbReference type="Pfam" id="PF22725"/>
    </source>
</evidence>
<dbReference type="PANTHER" id="PTHR22604">
    <property type="entry name" value="OXIDOREDUCTASES"/>
    <property type="match status" value="1"/>
</dbReference>
<keyword evidence="6" id="KW-1185">Reference proteome</keyword>
<dbReference type="Proteomes" id="UP000298347">
    <property type="component" value="Unassembled WGS sequence"/>
</dbReference>
<dbReference type="GO" id="GO:0000166">
    <property type="term" value="F:nucleotide binding"/>
    <property type="evidence" value="ECO:0007669"/>
    <property type="project" value="InterPro"/>
</dbReference>
<protein>
    <submittedName>
        <fullName evidence="5">Gfo/Idh/MocA family oxidoreductase</fullName>
    </submittedName>
</protein>
<evidence type="ECO:0000256" key="2">
    <source>
        <dbReference type="ARBA" id="ARBA00023002"/>
    </source>
</evidence>
<comment type="caution">
    <text evidence="5">The sequence shown here is derived from an EMBL/GenBank/DDBJ whole genome shotgun (WGS) entry which is preliminary data.</text>
</comment>
<dbReference type="InterPro" id="IPR000683">
    <property type="entry name" value="Gfo/Idh/MocA-like_OxRdtase_N"/>
</dbReference>
<dbReference type="RefSeq" id="WP_135348206.1">
    <property type="nucleotide sequence ID" value="NZ_SRJD01000006.1"/>
</dbReference>
<keyword evidence="2" id="KW-0560">Oxidoreductase</keyword>
<comment type="similarity">
    <text evidence="1">Belongs to the Gfo/Idh/MocA family.</text>
</comment>
<dbReference type="GO" id="GO:0016491">
    <property type="term" value="F:oxidoreductase activity"/>
    <property type="evidence" value="ECO:0007669"/>
    <property type="project" value="UniProtKB-KW"/>
</dbReference>
<dbReference type="Gene3D" id="3.30.360.10">
    <property type="entry name" value="Dihydrodipicolinate Reductase, domain 2"/>
    <property type="match status" value="1"/>
</dbReference>
<dbReference type="Pfam" id="PF01408">
    <property type="entry name" value="GFO_IDH_MocA"/>
    <property type="match status" value="1"/>
</dbReference>
<dbReference type="InterPro" id="IPR050984">
    <property type="entry name" value="Gfo/Idh/MocA_domain"/>
</dbReference>
<dbReference type="InterPro" id="IPR055170">
    <property type="entry name" value="GFO_IDH_MocA-like_dom"/>
</dbReference>
<evidence type="ECO:0000259" key="3">
    <source>
        <dbReference type="Pfam" id="PF01408"/>
    </source>
</evidence>